<comment type="cofactor">
    <cofactor evidence="5">
        <name>FAD</name>
        <dbReference type="ChEBI" id="CHEBI:57692"/>
    </cofactor>
    <text evidence="5">Binds 1 FAD per subunit.</text>
</comment>
<dbReference type="InParanoid" id="A0A212RNQ4"/>
<accession>A0A212RNQ4</accession>
<comment type="subunit">
    <text evidence="5">Homodimer.</text>
</comment>
<proteinExistence type="inferred from homology"/>
<feature type="binding site" evidence="5">
    <location>
        <position position="335"/>
    </location>
    <ligand>
        <name>FAD</name>
        <dbReference type="ChEBI" id="CHEBI:57692"/>
    </ligand>
</feature>
<dbReference type="InterPro" id="IPR036188">
    <property type="entry name" value="FAD/NAD-bd_sf"/>
</dbReference>
<dbReference type="AlphaFoldDB" id="A0A212RNQ4"/>
<evidence type="ECO:0000256" key="1">
    <source>
        <dbReference type="ARBA" id="ARBA00022630"/>
    </source>
</evidence>
<dbReference type="GO" id="GO:0004324">
    <property type="term" value="F:ferredoxin-NADP+ reductase activity"/>
    <property type="evidence" value="ECO:0007669"/>
    <property type="project" value="UniProtKB-UniRule"/>
</dbReference>
<keyword evidence="8" id="KW-1185">Reference proteome</keyword>
<dbReference type="GO" id="GO:0050660">
    <property type="term" value="F:flavin adenine dinucleotide binding"/>
    <property type="evidence" value="ECO:0007669"/>
    <property type="project" value="UniProtKB-UniRule"/>
</dbReference>
<keyword evidence="2 5" id="KW-0274">FAD</keyword>
<dbReference type="InterPro" id="IPR022890">
    <property type="entry name" value="Fd--NADP_Rdtase_type_2"/>
</dbReference>
<comment type="catalytic activity">
    <reaction evidence="5">
        <text>2 reduced [2Fe-2S]-[ferredoxin] + NADP(+) + H(+) = 2 oxidized [2Fe-2S]-[ferredoxin] + NADPH</text>
        <dbReference type="Rhea" id="RHEA:20125"/>
        <dbReference type="Rhea" id="RHEA-COMP:10000"/>
        <dbReference type="Rhea" id="RHEA-COMP:10001"/>
        <dbReference type="ChEBI" id="CHEBI:15378"/>
        <dbReference type="ChEBI" id="CHEBI:33737"/>
        <dbReference type="ChEBI" id="CHEBI:33738"/>
        <dbReference type="ChEBI" id="CHEBI:57783"/>
        <dbReference type="ChEBI" id="CHEBI:58349"/>
        <dbReference type="EC" id="1.18.1.2"/>
    </reaction>
</comment>
<evidence type="ECO:0000259" key="6">
    <source>
        <dbReference type="Pfam" id="PF07992"/>
    </source>
</evidence>
<evidence type="ECO:0000256" key="2">
    <source>
        <dbReference type="ARBA" id="ARBA00022827"/>
    </source>
</evidence>
<dbReference type="GO" id="GO:0050661">
    <property type="term" value="F:NADP binding"/>
    <property type="evidence" value="ECO:0007669"/>
    <property type="project" value="UniProtKB-UniRule"/>
</dbReference>
<dbReference type="FunCoup" id="A0A212RNQ4">
    <property type="interactions" value="15"/>
</dbReference>
<dbReference type="PRINTS" id="PR00469">
    <property type="entry name" value="PNDRDTASEII"/>
</dbReference>
<keyword evidence="4 5" id="KW-0560">Oxidoreductase</keyword>
<feature type="binding site" evidence="5">
    <location>
        <position position="42"/>
    </location>
    <ligand>
        <name>FAD</name>
        <dbReference type="ChEBI" id="CHEBI:57692"/>
    </ligand>
</feature>
<dbReference type="Pfam" id="PF07992">
    <property type="entry name" value="Pyr_redox_2"/>
    <property type="match status" value="1"/>
</dbReference>
<evidence type="ECO:0000256" key="3">
    <source>
        <dbReference type="ARBA" id="ARBA00022857"/>
    </source>
</evidence>
<dbReference type="RefSeq" id="WP_088572281.1">
    <property type="nucleotide sequence ID" value="NZ_FYEK01000072.1"/>
</dbReference>
<evidence type="ECO:0000313" key="8">
    <source>
        <dbReference type="Proteomes" id="UP000197025"/>
    </source>
</evidence>
<feature type="binding site" evidence="5">
    <location>
        <position position="292"/>
    </location>
    <ligand>
        <name>FAD</name>
        <dbReference type="ChEBI" id="CHEBI:57692"/>
    </ligand>
</feature>
<dbReference type="Proteomes" id="UP000197025">
    <property type="component" value="Unassembled WGS sequence"/>
</dbReference>
<evidence type="ECO:0000256" key="5">
    <source>
        <dbReference type="HAMAP-Rule" id="MF_01685"/>
    </source>
</evidence>
<feature type="binding site" evidence="5">
    <location>
        <position position="50"/>
    </location>
    <ligand>
        <name>FAD</name>
        <dbReference type="ChEBI" id="CHEBI:57692"/>
    </ligand>
</feature>
<evidence type="ECO:0000256" key="4">
    <source>
        <dbReference type="ARBA" id="ARBA00023002"/>
    </source>
</evidence>
<sequence>MSEAPVREDAGPVDLVIIGAGPTGLFGAFYAGLRGLSVKVIDALPQPGGQLAVLYPEKFIYDVPGHPKILAKDLVRLLVEQASMFNPIFCLGERAVGLRREDALWAVETDRGIHRARTVLIAAGIGAFQPNRIGKPEIDQYEGRGLYYVVTERRPFRNKRLLIVGGGDTAVDWALNLKDFAAHITLIHRRDQFRAHPGSVAELMRSGVEVRLFHELKALHPGPDGWIREAVIFDNRTGEETVIPVDAVIMSLGFKADLGPIKGWGLETVGSRYIKVNARMETNLPGVYAAGDITAPEGVEPLNLIVIGFAQAATAVNYAATYINPQAKVFPGHSSEMRLR</sequence>
<dbReference type="InterPro" id="IPR023753">
    <property type="entry name" value="FAD/NAD-binding_dom"/>
</dbReference>
<dbReference type="InterPro" id="IPR050097">
    <property type="entry name" value="Ferredoxin-NADP_redctase_2"/>
</dbReference>
<keyword evidence="3 5" id="KW-0521">NADP</keyword>
<organism evidence="7 8">
    <name type="scientific">Thermoflexus hugenholtzii JAD2</name>
    <dbReference type="NCBI Taxonomy" id="877466"/>
    <lineage>
        <taxon>Bacteria</taxon>
        <taxon>Bacillati</taxon>
        <taxon>Chloroflexota</taxon>
        <taxon>Thermoflexia</taxon>
        <taxon>Thermoflexales</taxon>
        <taxon>Thermoflexaceae</taxon>
        <taxon>Thermoflexus</taxon>
    </lineage>
</organism>
<feature type="binding site" evidence="5">
    <location>
        <position position="55"/>
    </location>
    <ligand>
        <name>FAD</name>
        <dbReference type="ChEBI" id="CHEBI:57692"/>
    </ligand>
</feature>
<comment type="similarity">
    <text evidence="5">Belongs to the ferredoxin--NADP reductase type 2 family.</text>
</comment>
<evidence type="ECO:0000313" key="7">
    <source>
        <dbReference type="EMBL" id="SNB74194.1"/>
    </source>
</evidence>
<dbReference type="PANTHER" id="PTHR48105">
    <property type="entry name" value="THIOREDOXIN REDUCTASE 1-RELATED-RELATED"/>
    <property type="match status" value="1"/>
</dbReference>
<name>A0A212RNQ4_9CHLR</name>
<dbReference type="PRINTS" id="PR00368">
    <property type="entry name" value="FADPNR"/>
</dbReference>
<keyword evidence="1 5" id="KW-0285">Flavoprotein</keyword>
<feature type="binding site" evidence="5">
    <location>
        <position position="23"/>
    </location>
    <ligand>
        <name>FAD</name>
        <dbReference type="ChEBI" id="CHEBI:57692"/>
    </ligand>
</feature>
<feature type="binding site" evidence="5">
    <location>
        <position position="95"/>
    </location>
    <ligand>
        <name>FAD</name>
        <dbReference type="ChEBI" id="CHEBI:57692"/>
    </ligand>
</feature>
<protein>
    <recommendedName>
        <fullName evidence="5">Ferredoxin--NADP reductase</fullName>
        <shortName evidence="5">FNR</shortName>
        <shortName evidence="5">Fd-NADP(+) reductase</shortName>
        <ecNumber evidence="5">1.18.1.2</ecNumber>
    </recommendedName>
</protein>
<dbReference type="HAMAP" id="MF_01685">
    <property type="entry name" value="FENR2"/>
    <property type="match status" value="1"/>
</dbReference>
<feature type="domain" description="FAD/NAD(P)-binding" evidence="6">
    <location>
        <begin position="14"/>
        <end position="299"/>
    </location>
</feature>
<dbReference type="OrthoDB" id="9806179at2"/>
<feature type="binding site" evidence="5">
    <location>
        <position position="128"/>
    </location>
    <ligand>
        <name>FAD</name>
        <dbReference type="ChEBI" id="CHEBI:57692"/>
    </ligand>
</feature>
<gene>
    <name evidence="7" type="ORF">SAMN02746019_00017630</name>
</gene>
<dbReference type="SUPFAM" id="SSF51905">
    <property type="entry name" value="FAD/NAD(P)-binding domain"/>
    <property type="match status" value="1"/>
</dbReference>
<reference evidence="8" key="1">
    <citation type="submission" date="2017-06" db="EMBL/GenBank/DDBJ databases">
        <authorList>
            <person name="Varghese N."/>
            <person name="Submissions S."/>
        </authorList>
    </citation>
    <scope>NUCLEOTIDE SEQUENCE [LARGE SCALE GENOMIC DNA]</scope>
    <source>
        <strain evidence="8">JAD2</strain>
    </source>
</reference>
<dbReference type="Gene3D" id="3.50.50.60">
    <property type="entry name" value="FAD/NAD(P)-binding domain"/>
    <property type="match status" value="2"/>
</dbReference>
<dbReference type="EMBL" id="FYEK01000072">
    <property type="protein sequence ID" value="SNB74194.1"/>
    <property type="molecule type" value="Genomic_DNA"/>
</dbReference>
<dbReference type="EC" id="1.18.1.2" evidence="5"/>